<comment type="caution">
    <text evidence="2">The sequence shown here is derived from an EMBL/GenBank/DDBJ whole genome shotgun (WGS) entry which is preliminary data.</text>
</comment>
<dbReference type="EMBL" id="BMLV01000001">
    <property type="protein sequence ID" value="GGP01540.1"/>
    <property type="molecule type" value="Genomic_DNA"/>
</dbReference>
<feature type="transmembrane region" description="Helical" evidence="1">
    <location>
        <begin position="164"/>
        <end position="186"/>
    </location>
</feature>
<evidence type="ECO:0000313" key="3">
    <source>
        <dbReference type="Proteomes" id="UP000620064"/>
    </source>
</evidence>
<feature type="transmembrane region" description="Helical" evidence="1">
    <location>
        <begin position="75"/>
        <end position="97"/>
    </location>
</feature>
<name>A0ABQ2NG95_9FLAO</name>
<proteinExistence type="predicted"/>
<evidence type="ECO:0000256" key="1">
    <source>
        <dbReference type="SAM" id="Phobius"/>
    </source>
</evidence>
<reference evidence="3" key="1">
    <citation type="journal article" date="2019" name="Int. J. Syst. Evol. Microbiol.">
        <title>The Global Catalogue of Microorganisms (GCM) 10K type strain sequencing project: providing services to taxonomists for standard genome sequencing and annotation.</title>
        <authorList>
            <consortium name="The Broad Institute Genomics Platform"/>
            <consortium name="The Broad Institute Genome Sequencing Center for Infectious Disease"/>
            <person name="Wu L."/>
            <person name="Ma J."/>
        </authorList>
    </citation>
    <scope>NUCLEOTIDE SEQUENCE [LARGE SCALE GENOMIC DNA]</scope>
    <source>
        <strain evidence="3">CGMCC 1.7656</strain>
    </source>
</reference>
<feature type="transmembrane region" description="Helical" evidence="1">
    <location>
        <begin position="32"/>
        <end position="54"/>
    </location>
</feature>
<gene>
    <name evidence="2" type="ORF">GCM10010992_02330</name>
</gene>
<feature type="transmembrane region" description="Helical" evidence="1">
    <location>
        <begin position="5"/>
        <end position="26"/>
    </location>
</feature>
<dbReference type="RefSeq" id="WP_188616245.1">
    <property type="nucleotide sequence ID" value="NZ_BMLV01000001.1"/>
</dbReference>
<keyword evidence="1" id="KW-1133">Transmembrane helix</keyword>
<dbReference type="Pfam" id="PF13858">
    <property type="entry name" value="DUF4199"/>
    <property type="match status" value="1"/>
</dbReference>
<dbReference type="Proteomes" id="UP000620064">
    <property type="component" value="Unassembled WGS sequence"/>
</dbReference>
<protein>
    <recommendedName>
        <fullName evidence="4">DUF4199 domain-containing protein</fullName>
    </recommendedName>
</protein>
<organism evidence="2 3">
    <name type="scientific">Cloacibacterium rupense</name>
    <dbReference type="NCBI Taxonomy" id="517423"/>
    <lineage>
        <taxon>Bacteria</taxon>
        <taxon>Pseudomonadati</taxon>
        <taxon>Bacteroidota</taxon>
        <taxon>Flavobacteriia</taxon>
        <taxon>Flavobacteriales</taxon>
        <taxon>Weeksellaceae</taxon>
    </lineage>
</organism>
<keyword evidence="1" id="KW-0472">Membrane</keyword>
<dbReference type="InterPro" id="IPR036259">
    <property type="entry name" value="MFS_trans_sf"/>
</dbReference>
<evidence type="ECO:0000313" key="2">
    <source>
        <dbReference type="EMBL" id="GGP01540.1"/>
    </source>
</evidence>
<sequence>MIKNVYAVGFVLFIANMLVFFAAYFFAYNTNYFNTSMLLNAFALPALYTIAAYLSVNSLKKEKGSLSFKDAFGRAFKPMFIAGLLSMISIFGFLNFVDTDAKDTLNFQFVERNKKELTEIYQKQRSIMKTEKEKQDLDKDYQKSMQSFSPEMVKDKDMFNFRQFTYYFAAVLVFYTILSTFFGSFFRSRVEA</sequence>
<keyword evidence="1" id="KW-0812">Transmembrane</keyword>
<keyword evidence="3" id="KW-1185">Reference proteome</keyword>
<dbReference type="SUPFAM" id="SSF103473">
    <property type="entry name" value="MFS general substrate transporter"/>
    <property type="match status" value="1"/>
</dbReference>
<evidence type="ECO:0008006" key="4">
    <source>
        <dbReference type="Google" id="ProtNLM"/>
    </source>
</evidence>
<dbReference type="InterPro" id="IPR025250">
    <property type="entry name" value="DUF4199"/>
</dbReference>
<accession>A0ABQ2NG95</accession>